<evidence type="ECO:0000256" key="3">
    <source>
        <dbReference type="ARBA" id="ARBA00022801"/>
    </source>
</evidence>
<dbReference type="Proteomes" id="UP000198935">
    <property type="component" value="Unassembled WGS sequence"/>
</dbReference>
<keyword evidence="5" id="KW-0573">Peptidoglycan synthesis</keyword>
<dbReference type="Gene3D" id="3.40.710.10">
    <property type="entry name" value="DD-peptidase/beta-lactamase superfamily"/>
    <property type="match status" value="1"/>
</dbReference>
<proteinExistence type="inferred from homology"/>
<dbReference type="AlphaFoldDB" id="A0A1H3NN50"/>
<protein>
    <submittedName>
        <fullName evidence="11">D-alanyl-D-alanine carboxypeptidase/D-alanyl-D-alanine carboxypeptidase (Penicillin-binding protein 5/6)</fullName>
    </submittedName>
</protein>
<dbReference type="Pfam" id="PF00768">
    <property type="entry name" value="Peptidase_S11"/>
    <property type="match status" value="1"/>
</dbReference>
<feature type="active site" description="Proton acceptor" evidence="7">
    <location>
        <position position="71"/>
    </location>
</feature>
<dbReference type="InterPro" id="IPR001967">
    <property type="entry name" value="Peptidase_S11_N"/>
</dbReference>
<evidence type="ECO:0000256" key="7">
    <source>
        <dbReference type="PIRSR" id="PIRSR618044-1"/>
    </source>
</evidence>
<keyword evidence="11" id="KW-0645">Protease</keyword>
<feature type="domain" description="Peptidase S11 D-alanyl-D-alanine carboxypeptidase A N-terminal" evidence="10">
    <location>
        <begin position="35"/>
        <end position="259"/>
    </location>
</feature>
<keyword evidence="3" id="KW-0378">Hydrolase</keyword>
<dbReference type="OrthoDB" id="9791132at2"/>
<accession>A0A1H3NN50</accession>
<dbReference type="STRING" id="1503961.SAMN05421736_104140"/>
<organism evidence="11 12">
    <name type="scientific">Evansella caseinilytica</name>
    <dbReference type="NCBI Taxonomy" id="1503961"/>
    <lineage>
        <taxon>Bacteria</taxon>
        <taxon>Bacillati</taxon>
        <taxon>Bacillota</taxon>
        <taxon>Bacilli</taxon>
        <taxon>Bacillales</taxon>
        <taxon>Bacillaceae</taxon>
        <taxon>Evansella</taxon>
    </lineage>
</organism>
<dbReference type="PRINTS" id="PR00725">
    <property type="entry name" value="DADACBPTASE1"/>
</dbReference>
<keyword evidence="4" id="KW-0133">Cell shape</keyword>
<evidence type="ECO:0000256" key="8">
    <source>
        <dbReference type="PIRSR" id="PIRSR618044-2"/>
    </source>
</evidence>
<keyword evidence="6" id="KW-0961">Cell wall biogenesis/degradation</keyword>
<dbReference type="InterPro" id="IPR018044">
    <property type="entry name" value="Peptidase_S11"/>
</dbReference>
<evidence type="ECO:0000256" key="2">
    <source>
        <dbReference type="ARBA" id="ARBA00022729"/>
    </source>
</evidence>
<comment type="similarity">
    <text evidence="1 9">Belongs to the peptidase S11 family.</text>
</comment>
<feature type="active site" evidence="7">
    <location>
        <position position="123"/>
    </location>
</feature>
<dbReference type="GO" id="GO:0071555">
    <property type="term" value="P:cell wall organization"/>
    <property type="evidence" value="ECO:0007669"/>
    <property type="project" value="UniProtKB-KW"/>
</dbReference>
<name>A0A1H3NN50_9BACI</name>
<dbReference type="GO" id="GO:0008360">
    <property type="term" value="P:regulation of cell shape"/>
    <property type="evidence" value="ECO:0007669"/>
    <property type="project" value="UniProtKB-KW"/>
</dbReference>
<dbReference type="EMBL" id="FNPI01000004">
    <property type="protein sequence ID" value="SDY90331.1"/>
    <property type="molecule type" value="Genomic_DNA"/>
</dbReference>
<dbReference type="InterPro" id="IPR012338">
    <property type="entry name" value="Beta-lactam/transpept-like"/>
</dbReference>
<evidence type="ECO:0000256" key="4">
    <source>
        <dbReference type="ARBA" id="ARBA00022960"/>
    </source>
</evidence>
<evidence type="ECO:0000259" key="10">
    <source>
        <dbReference type="Pfam" id="PF00768"/>
    </source>
</evidence>
<feature type="active site" description="Acyl-ester intermediate" evidence="7">
    <location>
        <position position="68"/>
    </location>
</feature>
<feature type="binding site" evidence="8">
    <location>
        <position position="229"/>
    </location>
    <ligand>
        <name>substrate</name>
    </ligand>
</feature>
<dbReference type="GO" id="GO:0009252">
    <property type="term" value="P:peptidoglycan biosynthetic process"/>
    <property type="evidence" value="ECO:0007669"/>
    <property type="project" value="UniProtKB-KW"/>
</dbReference>
<dbReference type="GO" id="GO:0009002">
    <property type="term" value="F:serine-type D-Ala-D-Ala carboxypeptidase activity"/>
    <property type="evidence" value="ECO:0007669"/>
    <property type="project" value="InterPro"/>
</dbReference>
<evidence type="ECO:0000256" key="5">
    <source>
        <dbReference type="ARBA" id="ARBA00022984"/>
    </source>
</evidence>
<dbReference type="PANTHER" id="PTHR21581">
    <property type="entry name" value="D-ALANYL-D-ALANINE CARBOXYPEPTIDASE"/>
    <property type="match status" value="1"/>
</dbReference>
<evidence type="ECO:0000256" key="9">
    <source>
        <dbReference type="RuleBase" id="RU004016"/>
    </source>
</evidence>
<reference evidence="12" key="1">
    <citation type="submission" date="2016-10" db="EMBL/GenBank/DDBJ databases">
        <authorList>
            <person name="Varghese N."/>
            <person name="Submissions S."/>
        </authorList>
    </citation>
    <scope>NUCLEOTIDE SEQUENCE [LARGE SCALE GENOMIC DNA]</scope>
    <source>
        <strain evidence="12">SP</strain>
    </source>
</reference>
<keyword evidence="2" id="KW-0732">Signal</keyword>
<evidence type="ECO:0000313" key="12">
    <source>
        <dbReference type="Proteomes" id="UP000198935"/>
    </source>
</evidence>
<dbReference type="SUPFAM" id="SSF56601">
    <property type="entry name" value="beta-lactamase/transpeptidase-like"/>
    <property type="match status" value="1"/>
</dbReference>
<evidence type="ECO:0000256" key="6">
    <source>
        <dbReference type="ARBA" id="ARBA00023316"/>
    </source>
</evidence>
<dbReference type="PANTHER" id="PTHR21581:SF33">
    <property type="entry name" value="D-ALANYL-D-ALANINE CARBOXYPEPTIDASE DACB"/>
    <property type="match status" value="1"/>
</dbReference>
<sequence>MGAVLKKKKPLILFVLVFIVLNAGLYQPVYANDSPEPDLTSEAFILMDSSTGKILYEENSRKPMYPASITKILTAIIAIETHGLNELVTVSSKAVEADGTRVYLLEGEQMTLAQLLQGLMVSSGNDAAIAIAEHIDGSVAAFAERMNRFAEKRIGVTTSNFTNPHGLFEEEHITTALDMAKISAYAMKNKAFRELVSTEYVDWVGEGWETQLYNHHPLLRNQEHVIGIKNGYVQPSGYTLSTAAKIGSTELITVTLNSPSRYNAEKDTLALLEYGFDNYETKWIDFAGEPLLANFIYPDAAPVTVKKGEPMHYNISEQGFVTIYNDEKHTLNVIELEERQRINLPKYVFLLEPEANHAEKNENGFFSWLDWFIITGFHFL</sequence>
<keyword evidence="11" id="KW-0121">Carboxypeptidase</keyword>
<evidence type="ECO:0000256" key="1">
    <source>
        <dbReference type="ARBA" id="ARBA00007164"/>
    </source>
</evidence>
<gene>
    <name evidence="11" type="ORF">SAMN05421736_104140</name>
</gene>
<keyword evidence="12" id="KW-1185">Reference proteome</keyword>
<dbReference type="GO" id="GO:0006508">
    <property type="term" value="P:proteolysis"/>
    <property type="evidence" value="ECO:0007669"/>
    <property type="project" value="InterPro"/>
</dbReference>
<evidence type="ECO:0000313" key="11">
    <source>
        <dbReference type="EMBL" id="SDY90331.1"/>
    </source>
</evidence>